<reference evidence="2" key="1">
    <citation type="submission" date="2020-04" db="EMBL/GenBank/DDBJ databases">
        <title>Hybrid Assembly of Korean Phytophthora infestans isolates.</title>
        <authorList>
            <person name="Prokchorchik M."/>
            <person name="Lee Y."/>
            <person name="Seo J."/>
            <person name="Cho J.-H."/>
            <person name="Park Y.-E."/>
            <person name="Jang D.-C."/>
            <person name="Im J.-S."/>
            <person name="Choi J.-G."/>
            <person name="Park H.-J."/>
            <person name="Lee G.-B."/>
            <person name="Lee Y.-G."/>
            <person name="Hong S.-Y."/>
            <person name="Cho K."/>
            <person name="Sohn K.H."/>
        </authorList>
    </citation>
    <scope>NUCLEOTIDE SEQUENCE</scope>
    <source>
        <strain evidence="2">KR_1_A1</strain>
    </source>
</reference>
<name>A0A833SG17_PHYIN</name>
<dbReference type="AlphaFoldDB" id="A0A833SG17"/>
<dbReference type="InterPro" id="IPR012337">
    <property type="entry name" value="RNaseH-like_sf"/>
</dbReference>
<evidence type="ECO:0000313" key="3">
    <source>
        <dbReference type="Proteomes" id="UP000602510"/>
    </source>
</evidence>
<comment type="caution">
    <text evidence="2">The sequence shown here is derived from an EMBL/GenBank/DDBJ whole genome shotgun (WGS) entry which is preliminary data.</text>
</comment>
<keyword evidence="1" id="KW-0732">Signal</keyword>
<evidence type="ECO:0000256" key="1">
    <source>
        <dbReference type="SAM" id="SignalP"/>
    </source>
</evidence>
<feature type="signal peptide" evidence="1">
    <location>
        <begin position="1"/>
        <end position="30"/>
    </location>
</feature>
<proteinExistence type="predicted"/>
<dbReference type="Proteomes" id="UP000602510">
    <property type="component" value="Unassembled WGS sequence"/>
</dbReference>
<keyword evidence="3" id="KW-1185">Reference proteome</keyword>
<gene>
    <name evidence="2" type="ORF">GN244_ATG14068</name>
</gene>
<sequence length="105" mass="12089">MQNKLSMPRHQDWLTIKCLLTLLTPFATVTEQLSGQSYPTLPLVLPVLFSLEASLKNRSVFDKDINPVDGEEYAAETRVVMNECRKVMLNVFIKCFAKRMRDEPK</sequence>
<dbReference type="SUPFAM" id="SSF53098">
    <property type="entry name" value="Ribonuclease H-like"/>
    <property type="match status" value="1"/>
</dbReference>
<organism evidence="2 3">
    <name type="scientific">Phytophthora infestans</name>
    <name type="common">Potato late blight agent</name>
    <name type="synonym">Botrytis infestans</name>
    <dbReference type="NCBI Taxonomy" id="4787"/>
    <lineage>
        <taxon>Eukaryota</taxon>
        <taxon>Sar</taxon>
        <taxon>Stramenopiles</taxon>
        <taxon>Oomycota</taxon>
        <taxon>Peronosporomycetes</taxon>
        <taxon>Peronosporales</taxon>
        <taxon>Peronosporaceae</taxon>
        <taxon>Phytophthora</taxon>
    </lineage>
</organism>
<protein>
    <submittedName>
        <fullName evidence="2">Uncharacterized protein</fullName>
    </submittedName>
</protein>
<dbReference type="EMBL" id="WSZM01000394">
    <property type="protein sequence ID" value="KAF4033992.1"/>
    <property type="molecule type" value="Genomic_DNA"/>
</dbReference>
<accession>A0A833SG17</accession>
<evidence type="ECO:0000313" key="2">
    <source>
        <dbReference type="EMBL" id="KAF4033992.1"/>
    </source>
</evidence>
<feature type="chain" id="PRO_5032281719" evidence="1">
    <location>
        <begin position="31"/>
        <end position="105"/>
    </location>
</feature>